<gene>
    <name evidence="7" type="ORF">C4B63_18g238</name>
</gene>
<protein>
    <submittedName>
        <fullName evidence="7">Putative mitogen-activated protein kinase 5</fullName>
    </submittedName>
</protein>
<evidence type="ECO:0000256" key="1">
    <source>
        <dbReference type="ARBA" id="ARBA00022527"/>
    </source>
</evidence>
<name>A0A2V2VKK5_TRYCR</name>
<keyword evidence="2" id="KW-0808">Transferase</keyword>
<evidence type="ECO:0000259" key="6">
    <source>
        <dbReference type="PROSITE" id="PS50011"/>
    </source>
</evidence>
<accession>A0A2V2VKK5</accession>
<feature type="domain" description="Protein kinase" evidence="6">
    <location>
        <begin position="38"/>
        <end position="335"/>
    </location>
</feature>
<dbReference type="Gene3D" id="3.30.200.20">
    <property type="entry name" value="Phosphorylase Kinase, domain 1"/>
    <property type="match status" value="1"/>
</dbReference>
<dbReference type="SMART" id="SM00220">
    <property type="entry name" value="S_TKc"/>
    <property type="match status" value="1"/>
</dbReference>
<evidence type="ECO:0000256" key="2">
    <source>
        <dbReference type="ARBA" id="ARBA00022679"/>
    </source>
</evidence>
<dbReference type="VEuPathDB" id="TriTrypDB:BCY84_01118"/>
<dbReference type="CDD" id="cd07834">
    <property type="entry name" value="STKc_MAPK"/>
    <property type="match status" value="1"/>
</dbReference>
<evidence type="ECO:0000256" key="5">
    <source>
        <dbReference type="ARBA" id="ARBA00022840"/>
    </source>
</evidence>
<dbReference type="GO" id="GO:0005524">
    <property type="term" value="F:ATP binding"/>
    <property type="evidence" value="ECO:0007669"/>
    <property type="project" value="UniProtKB-KW"/>
</dbReference>
<sequence>MAAAADGSSNSVVQLVCTQRGWKTYRVRGQMFEVEDRYTLTSIAGYGAYGVVCAAFDSVDFRDVAIKRVNHLFEDLVDGRRIWREICIQRILRENCCRNILNLTRIAPPREGVKDFRDLYIVTDLYDTDLHTVIYRVKNRSVEALQRIMVRVLRCLADMHTLGIIHRDLKPSNILLGDEPDSDNAVVCDFGLARAGLSHLKEPLDLTDYVVTRWYRPPELLLMCRYSFPIDMWAFGCIIAEYVIGRPLFGGRDYVHQMQLVLSSIPVTGTEFIENSSGSAMNFLNEMAKKYKDTRPLVGLLEGLSSDGVELVTKLLAFEPNKRLTAQQALQHPFFARVGGRGKSECTRPTKADFSFDLHAEISEAQLRRAIWEEMTQYQKKEVRGEKEKRQSKEE</sequence>
<dbReference type="PROSITE" id="PS50011">
    <property type="entry name" value="PROTEIN_KINASE_DOM"/>
    <property type="match status" value="1"/>
</dbReference>
<comment type="caution">
    <text evidence="7">The sequence shown here is derived from an EMBL/GenBank/DDBJ whole genome shotgun (WGS) entry which is preliminary data.</text>
</comment>
<dbReference type="Proteomes" id="UP000246121">
    <property type="component" value="Unassembled WGS sequence"/>
</dbReference>
<evidence type="ECO:0000313" key="8">
    <source>
        <dbReference type="Proteomes" id="UP000246121"/>
    </source>
</evidence>
<dbReference type="InterPro" id="IPR011009">
    <property type="entry name" value="Kinase-like_dom_sf"/>
</dbReference>
<dbReference type="VEuPathDB" id="TriTrypDB:C4B63_18g238"/>
<dbReference type="FunFam" id="1.10.510.10:FF:000624">
    <property type="entry name" value="Mitogen-activated protein kinase"/>
    <property type="match status" value="1"/>
</dbReference>
<evidence type="ECO:0000256" key="4">
    <source>
        <dbReference type="ARBA" id="ARBA00022777"/>
    </source>
</evidence>
<keyword evidence="5" id="KW-0067">ATP-binding</keyword>
<dbReference type="VEuPathDB" id="TriTrypDB:TcYC6_0098170"/>
<keyword evidence="1" id="KW-0723">Serine/threonine-protein kinase</keyword>
<dbReference type="VEuPathDB" id="TriTrypDB:Tc_MARK_2037"/>
<dbReference type="VEuPathDB" id="TriTrypDB:TcCLB.509065.20"/>
<dbReference type="VEuPathDB" id="TriTrypDB:C3747_104g55"/>
<dbReference type="GO" id="GO:0004674">
    <property type="term" value="F:protein serine/threonine kinase activity"/>
    <property type="evidence" value="ECO:0007669"/>
    <property type="project" value="UniProtKB-KW"/>
</dbReference>
<dbReference type="Pfam" id="PF00069">
    <property type="entry name" value="Pkinase"/>
    <property type="match status" value="1"/>
</dbReference>
<organism evidence="7 8">
    <name type="scientific">Trypanosoma cruzi</name>
    <dbReference type="NCBI Taxonomy" id="5693"/>
    <lineage>
        <taxon>Eukaryota</taxon>
        <taxon>Discoba</taxon>
        <taxon>Euglenozoa</taxon>
        <taxon>Kinetoplastea</taxon>
        <taxon>Metakinetoplastina</taxon>
        <taxon>Trypanosomatida</taxon>
        <taxon>Trypanosomatidae</taxon>
        <taxon>Trypanosoma</taxon>
        <taxon>Schizotrypanum</taxon>
    </lineage>
</organism>
<dbReference type="VEuPathDB" id="TriTrypDB:TcCL_NonESM02952"/>
<dbReference type="AlphaFoldDB" id="A0A2V2VKK5"/>
<proteinExistence type="predicted"/>
<dbReference type="InterPro" id="IPR000719">
    <property type="entry name" value="Prot_kinase_dom"/>
</dbReference>
<dbReference type="Gene3D" id="1.10.510.10">
    <property type="entry name" value="Transferase(Phosphotransferase) domain 1"/>
    <property type="match status" value="1"/>
</dbReference>
<evidence type="ECO:0000256" key="3">
    <source>
        <dbReference type="ARBA" id="ARBA00022741"/>
    </source>
</evidence>
<dbReference type="InterPro" id="IPR050117">
    <property type="entry name" value="MAPK"/>
</dbReference>
<dbReference type="PROSITE" id="PS00108">
    <property type="entry name" value="PROTEIN_KINASE_ST"/>
    <property type="match status" value="1"/>
</dbReference>
<dbReference type="VEuPathDB" id="TriTrypDB:TcG_01026"/>
<dbReference type="VEuPathDB" id="TriTrypDB:TcBrA4_0028030"/>
<dbReference type="VEuPathDB" id="TriTrypDB:TCDM_02136"/>
<keyword evidence="4 7" id="KW-0418">Kinase</keyword>
<dbReference type="VEuPathDB" id="TriTrypDB:TcCLB.506943.10"/>
<dbReference type="VEuPathDB" id="TriTrypDB:ECC02_000032"/>
<dbReference type="SUPFAM" id="SSF56112">
    <property type="entry name" value="Protein kinase-like (PK-like)"/>
    <property type="match status" value="1"/>
</dbReference>
<dbReference type="PANTHER" id="PTHR24055">
    <property type="entry name" value="MITOGEN-ACTIVATED PROTEIN KINASE"/>
    <property type="match status" value="1"/>
</dbReference>
<reference evidence="7 8" key="1">
    <citation type="journal article" date="2018" name="Microb. Genom.">
        <title>Expanding an expanded genome: long-read sequencing of Trypanosoma cruzi.</title>
        <authorList>
            <person name="Berna L."/>
            <person name="Rodriguez M."/>
            <person name="Chiribao M.L."/>
            <person name="Parodi-Talice A."/>
            <person name="Pita S."/>
            <person name="Rijo G."/>
            <person name="Alvarez-Valin F."/>
            <person name="Robello C."/>
        </authorList>
    </citation>
    <scope>NUCLEOTIDE SEQUENCE [LARGE SCALE GENOMIC DNA]</scope>
    <source>
        <strain evidence="7 8">Dm28c</strain>
    </source>
</reference>
<dbReference type="VEuPathDB" id="TriTrypDB:TCSYLVIO_003321"/>
<keyword evidence="3" id="KW-0547">Nucleotide-binding</keyword>
<dbReference type="InterPro" id="IPR008271">
    <property type="entry name" value="Ser/Thr_kinase_AS"/>
</dbReference>
<dbReference type="EMBL" id="PRFA01000018">
    <property type="protein sequence ID" value="PWU96694.1"/>
    <property type="molecule type" value="Genomic_DNA"/>
</dbReference>
<evidence type="ECO:0000313" key="7">
    <source>
        <dbReference type="EMBL" id="PWU96694.1"/>
    </source>
</evidence>